<feature type="binding site" evidence="3">
    <location>
        <position position="432"/>
    </location>
    <ligand>
        <name>Zn(2+)</name>
        <dbReference type="ChEBI" id="CHEBI:29105"/>
        <label>2</label>
    </ligand>
</feature>
<keyword evidence="3" id="KW-0479">Metal-binding</keyword>
<comment type="similarity">
    <text evidence="4">Belongs to the alkaline phosphatase family.</text>
</comment>
<evidence type="ECO:0000313" key="5">
    <source>
        <dbReference type="EMBL" id="TDR41155.1"/>
    </source>
</evidence>
<reference evidence="5 6" key="1">
    <citation type="submission" date="2019-03" db="EMBL/GenBank/DDBJ databases">
        <title>Genomic Encyclopedia of Type Strains, Phase IV (KMG-IV): sequencing the most valuable type-strain genomes for metagenomic binning, comparative biology and taxonomic classification.</title>
        <authorList>
            <person name="Goeker M."/>
        </authorList>
    </citation>
    <scope>NUCLEOTIDE SEQUENCE [LARGE SCALE GENOMIC DNA]</scope>
    <source>
        <strain evidence="5 6">DSM 21667</strain>
    </source>
</reference>
<dbReference type="PRINTS" id="PR00113">
    <property type="entry name" value="ALKPHPHTASE"/>
</dbReference>
<feature type="active site" description="Phosphoserine intermediate" evidence="2">
    <location>
        <position position="160"/>
    </location>
</feature>
<dbReference type="InterPro" id="IPR017850">
    <property type="entry name" value="Alkaline_phosphatase_core_sf"/>
</dbReference>
<dbReference type="GO" id="GO:0046872">
    <property type="term" value="F:metal ion binding"/>
    <property type="evidence" value="ECO:0007669"/>
    <property type="project" value="UniProtKB-KW"/>
</dbReference>
<evidence type="ECO:0000256" key="3">
    <source>
        <dbReference type="PIRSR" id="PIRSR601952-2"/>
    </source>
</evidence>
<proteinExistence type="inferred from homology"/>
<protein>
    <submittedName>
        <fullName evidence="5">Alkaline phosphatase</fullName>
    </submittedName>
</protein>
<feature type="binding site" evidence="3">
    <location>
        <position position="540"/>
    </location>
    <ligand>
        <name>Zn(2+)</name>
        <dbReference type="ChEBI" id="CHEBI:29105"/>
        <label>2</label>
    </ligand>
</feature>
<dbReference type="PANTHER" id="PTHR11596:SF5">
    <property type="entry name" value="ALKALINE PHOSPHATASE"/>
    <property type="match status" value="1"/>
</dbReference>
<dbReference type="SUPFAM" id="SSF53649">
    <property type="entry name" value="Alkaline phosphatase-like"/>
    <property type="match status" value="1"/>
</dbReference>
<dbReference type="EMBL" id="SNZH01000011">
    <property type="protein sequence ID" value="TDR41155.1"/>
    <property type="molecule type" value="Genomic_DNA"/>
</dbReference>
<accession>A0A4R6YSC5</accession>
<name>A0A4R6YSC5_9GAMM</name>
<feature type="binding site" evidence="3">
    <location>
        <position position="110"/>
    </location>
    <ligand>
        <name>Zn(2+)</name>
        <dbReference type="ChEBI" id="CHEBI:29105"/>
        <label>2</label>
    </ligand>
</feature>
<feature type="binding site" evidence="3">
    <location>
        <position position="221"/>
    </location>
    <ligand>
        <name>Mg(2+)</name>
        <dbReference type="ChEBI" id="CHEBI:18420"/>
    </ligand>
</feature>
<dbReference type="SMART" id="SM00098">
    <property type="entry name" value="alkPPc"/>
    <property type="match status" value="1"/>
</dbReference>
<comment type="cofactor">
    <cofactor evidence="3">
        <name>Zn(2+)</name>
        <dbReference type="ChEBI" id="CHEBI:29105"/>
    </cofactor>
    <text evidence="3">Binds 2 Zn(2+) ions.</text>
</comment>
<sequence length="607" mass="64763">MGLQPNPGPIVRVPPGCHTGHLLCEFDRETTVKRLHPLPCLLALGLTACASQPTASPHASATLTPIAVPQIQRPQQETAAWWFTAGAAAAHANVGATPPRAKNVIVFLGDGMSIPTIAAAHILLGQRQGKDGESARLSFETLPYTALSRTYETDSQTPDSAGTMTAIMSGVKTKAGFIGVGQGADRADCASSKGDELLSGLELAELAGLSTGAVTTTKITHATPAATYGHLPERNWEGDVDVANSPKGGDCLDFARQLVEQPFGNGLEVALGGGRENFMLPTQRDPEEPGRPGKRLDQHDLIAQWSARPGASYVWNKEQFDKVDIGATTHLLGLFERSHMRFDHDRLNPPEEKGRVAADEPSLAEMTRTALKILKKNPKGYFLMVEGGRIDHGHHAGNAYRALTDTIAFSDAIQAAMDDTDAADTLIVVTSDHSHTMYFSGYPQRGNPILGLVHGGSDFEDSGEALALDQLGLPYTTLGYANGPGYTGPSDSQPQGPKTYPHYYKKLQGPSTARPDLRKVDTQAPDYMQESVVPFMSESHGGEDVAIFARGPGAQAFHGELEQNVIFHIIVQSAPLLRKQLCASGSCNADGVPVNLPDRAALLPKAK</sequence>
<evidence type="ECO:0000256" key="2">
    <source>
        <dbReference type="PIRSR" id="PIRSR601952-1"/>
    </source>
</evidence>
<keyword evidence="6" id="KW-1185">Reference proteome</keyword>
<organism evidence="5 6">
    <name type="scientific">Tahibacter aquaticus</name>
    <dbReference type="NCBI Taxonomy" id="520092"/>
    <lineage>
        <taxon>Bacteria</taxon>
        <taxon>Pseudomonadati</taxon>
        <taxon>Pseudomonadota</taxon>
        <taxon>Gammaproteobacteria</taxon>
        <taxon>Lysobacterales</taxon>
        <taxon>Rhodanobacteraceae</taxon>
        <taxon>Tahibacter</taxon>
    </lineage>
</organism>
<dbReference type="Gene3D" id="3.40.720.10">
    <property type="entry name" value="Alkaline Phosphatase, subunit A"/>
    <property type="match status" value="1"/>
</dbReference>
<dbReference type="PANTHER" id="PTHR11596">
    <property type="entry name" value="ALKALINE PHOSPHATASE"/>
    <property type="match status" value="1"/>
</dbReference>
<feature type="binding site" evidence="3">
    <location>
        <position position="386"/>
    </location>
    <ligand>
        <name>Mg(2+)</name>
        <dbReference type="ChEBI" id="CHEBI:18420"/>
    </ligand>
</feature>
<keyword evidence="3" id="KW-0460">Magnesium</keyword>
<dbReference type="CDD" id="cd16012">
    <property type="entry name" value="ALP"/>
    <property type="match status" value="1"/>
</dbReference>
<dbReference type="AlphaFoldDB" id="A0A4R6YSC5"/>
<evidence type="ECO:0000313" key="6">
    <source>
        <dbReference type="Proteomes" id="UP000295293"/>
    </source>
</evidence>
<dbReference type="OrthoDB" id="9794455at2"/>
<comment type="caution">
    <text evidence="5">The sequence shown here is derived from an EMBL/GenBank/DDBJ whole genome shotgun (WGS) entry which is preliminary data.</text>
</comment>
<keyword evidence="3" id="KW-0862">Zinc</keyword>
<feature type="binding site" evidence="3">
    <location>
        <position position="433"/>
    </location>
    <ligand>
        <name>Zn(2+)</name>
        <dbReference type="ChEBI" id="CHEBI:29105"/>
        <label>2</label>
    </ligand>
</feature>
<dbReference type="GO" id="GO:0004035">
    <property type="term" value="F:alkaline phosphatase activity"/>
    <property type="evidence" value="ECO:0007669"/>
    <property type="project" value="TreeGrafter"/>
</dbReference>
<keyword evidence="1" id="KW-0597">Phosphoprotein</keyword>
<feature type="binding site" evidence="3">
    <location>
        <position position="110"/>
    </location>
    <ligand>
        <name>Mg(2+)</name>
        <dbReference type="ChEBI" id="CHEBI:18420"/>
    </ligand>
</feature>
<feature type="binding site" evidence="3">
    <location>
        <position position="395"/>
    </location>
    <ligand>
        <name>Zn(2+)</name>
        <dbReference type="ChEBI" id="CHEBI:29105"/>
        <label>2</label>
    </ligand>
</feature>
<evidence type="ECO:0000256" key="1">
    <source>
        <dbReference type="ARBA" id="ARBA00022553"/>
    </source>
</evidence>
<evidence type="ECO:0000256" key="4">
    <source>
        <dbReference type="RuleBase" id="RU003946"/>
    </source>
</evidence>
<dbReference type="Pfam" id="PF00245">
    <property type="entry name" value="Alk_phosphatase"/>
    <property type="match status" value="1"/>
</dbReference>
<feature type="binding site" evidence="3">
    <location>
        <position position="391"/>
    </location>
    <ligand>
        <name>Zn(2+)</name>
        <dbReference type="ChEBI" id="CHEBI:29105"/>
        <label>2</label>
    </ligand>
</feature>
<feature type="binding site" evidence="3">
    <location>
        <position position="223"/>
    </location>
    <ligand>
        <name>Mg(2+)</name>
        <dbReference type="ChEBI" id="CHEBI:18420"/>
    </ligand>
</feature>
<comment type="cofactor">
    <cofactor evidence="3">
        <name>Mg(2+)</name>
        <dbReference type="ChEBI" id="CHEBI:18420"/>
    </cofactor>
    <text evidence="3">Binds 1 Mg(2+) ion.</text>
</comment>
<gene>
    <name evidence="5" type="ORF">DFR29_11167</name>
</gene>
<dbReference type="InterPro" id="IPR001952">
    <property type="entry name" value="Alkaline_phosphatase"/>
</dbReference>
<dbReference type="Proteomes" id="UP000295293">
    <property type="component" value="Unassembled WGS sequence"/>
</dbReference>